<dbReference type="InterPro" id="IPR029068">
    <property type="entry name" value="Glyas_Bleomycin-R_OHBP_Dase"/>
</dbReference>
<evidence type="ECO:0000313" key="2">
    <source>
        <dbReference type="EMBL" id="MXO51146.1"/>
    </source>
</evidence>
<gene>
    <name evidence="2" type="ORF">GRI42_07495</name>
</gene>
<reference evidence="2 3" key="1">
    <citation type="submission" date="2019-12" db="EMBL/GenBank/DDBJ databases">
        <title>Genomic-based taxomic classification of the family Erythrobacteraceae.</title>
        <authorList>
            <person name="Xu L."/>
        </authorList>
    </citation>
    <scope>NUCLEOTIDE SEQUENCE [LARGE SCALE GENOMIC DNA]</scope>
    <source>
        <strain evidence="2 3">DSM 16225</strain>
    </source>
</reference>
<accession>A0A844XZZ0</accession>
<dbReference type="CDD" id="cd06588">
    <property type="entry name" value="PhnB_like"/>
    <property type="match status" value="1"/>
</dbReference>
<keyword evidence="3" id="KW-1185">Reference proteome</keyword>
<evidence type="ECO:0000313" key="3">
    <source>
        <dbReference type="Proteomes" id="UP000444185"/>
    </source>
</evidence>
<dbReference type="PIRSF" id="PIRSF021700">
    <property type="entry name" value="3_dmu_93_MTrfase"/>
    <property type="match status" value="1"/>
</dbReference>
<proteinExistence type="predicted"/>
<evidence type="ECO:0000259" key="1">
    <source>
        <dbReference type="Pfam" id="PF06983"/>
    </source>
</evidence>
<organism evidence="2 3">
    <name type="scientific">Qipengyuania gaetbuli</name>
    <dbReference type="NCBI Taxonomy" id="266952"/>
    <lineage>
        <taxon>Bacteria</taxon>
        <taxon>Pseudomonadati</taxon>
        <taxon>Pseudomonadota</taxon>
        <taxon>Alphaproteobacteria</taxon>
        <taxon>Sphingomonadales</taxon>
        <taxon>Erythrobacteraceae</taxon>
        <taxon>Qipengyuania</taxon>
    </lineage>
</organism>
<dbReference type="Proteomes" id="UP000444185">
    <property type="component" value="Unassembled WGS sequence"/>
</dbReference>
<dbReference type="RefSeq" id="WP_160607675.1">
    <property type="nucleotide sequence ID" value="NZ_WTYF01000004.1"/>
</dbReference>
<dbReference type="OrthoDB" id="9806473at2"/>
<dbReference type="Pfam" id="PF06983">
    <property type="entry name" value="3-dmu-9_3-mt"/>
    <property type="match status" value="1"/>
</dbReference>
<dbReference type="SUPFAM" id="SSF54593">
    <property type="entry name" value="Glyoxalase/Bleomycin resistance protein/Dihydroxybiphenyl dioxygenase"/>
    <property type="match status" value="1"/>
</dbReference>
<dbReference type="InterPro" id="IPR009725">
    <property type="entry name" value="3_dmu_93_MTrfase"/>
</dbReference>
<dbReference type="AlphaFoldDB" id="A0A844XZZ0"/>
<dbReference type="PANTHER" id="PTHR33990">
    <property type="entry name" value="PROTEIN YJDN-RELATED"/>
    <property type="match status" value="1"/>
</dbReference>
<feature type="domain" description="PhnB-like" evidence="1">
    <location>
        <begin position="7"/>
        <end position="120"/>
    </location>
</feature>
<comment type="caution">
    <text evidence="2">The sequence shown here is derived from an EMBL/GenBank/DDBJ whole genome shotgun (WGS) entry which is preliminary data.</text>
</comment>
<name>A0A844XZZ0_9SPHN</name>
<sequence length="161" mass="17800">MADEMLALCLWFEKDAEAAARFYCDLFPDSEIVSINRSPTDWPGGKAGDVLTTDLTLLGVRTMAMSGNTDDTFTNAISLQVFTETQEETDRYWDALLGETGSPMACSWLTDRFGIRWQVVPRVLMEGLAHEDPEVKGRVFGAMMQMVKIDHAAIEAAIAGN</sequence>
<dbReference type="PANTHER" id="PTHR33990:SF2">
    <property type="entry name" value="PHNB-LIKE DOMAIN-CONTAINING PROTEIN"/>
    <property type="match status" value="1"/>
</dbReference>
<dbReference type="EMBL" id="WTYF01000004">
    <property type="protein sequence ID" value="MXO51146.1"/>
    <property type="molecule type" value="Genomic_DNA"/>
</dbReference>
<dbReference type="Gene3D" id="3.10.180.10">
    <property type="entry name" value="2,3-Dihydroxybiphenyl 1,2-Dioxygenase, domain 1"/>
    <property type="match status" value="1"/>
</dbReference>
<protein>
    <submittedName>
        <fullName evidence="2">VOC family protein</fullName>
    </submittedName>
</protein>
<dbReference type="InterPro" id="IPR028973">
    <property type="entry name" value="PhnB-like"/>
</dbReference>